<reference evidence="11 12" key="1">
    <citation type="journal article" date="2016" name="Nat. Commun.">
        <title>Thousands of microbial genomes shed light on interconnected biogeochemical processes in an aquifer system.</title>
        <authorList>
            <person name="Anantharaman K."/>
            <person name="Brown C.T."/>
            <person name="Hug L.A."/>
            <person name="Sharon I."/>
            <person name="Castelle C.J."/>
            <person name="Probst A.J."/>
            <person name="Thomas B.C."/>
            <person name="Singh A."/>
            <person name="Wilkins M.J."/>
            <person name="Karaoz U."/>
            <person name="Brodie E.L."/>
            <person name="Williams K.H."/>
            <person name="Hubbard S.S."/>
            <person name="Banfield J.F."/>
        </authorList>
    </citation>
    <scope>NUCLEOTIDE SEQUENCE [LARGE SCALE GENOMIC DNA]</scope>
</reference>
<dbReference type="SUPFAM" id="SSF56176">
    <property type="entry name" value="FAD-binding/transporter-associated domain-like"/>
    <property type="match status" value="1"/>
</dbReference>
<dbReference type="PROSITE" id="PS51387">
    <property type="entry name" value="FAD_PCMH"/>
    <property type="match status" value="1"/>
</dbReference>
<dbReference type="PANTHER" id="PTHR46568">
    <property type="entry name" value="ALKYLDIHYDROXYACETONEPHOSPHATE SYNTHASE, PEROXISOMAL"/>
    <property type="match status" value="1"/>
</dbReference>
<dbReference type="InterPro" id="IPR016167">
    <property type="entry name" value="FAD-bd_PCMH_sub1"/>
</dbReference>
<comment type="similarity">
    <text evidence="2">Belongs to the FAD-dependent glycerol-3-phosphate dehydrogenase family.</text>
</comment>
<evidence type="ECO:0000256" key="3">
    <source>
        <dbReference type="ARBA" id="ARBA00008000"/>
    </source>
</evidence>
<evidence type="ECO:0000256" key="9">
    <source>
        <dbReference type="PIRSR" id="PIRSR625650-4"/>
    </source>
</evidence>
<dbReference type="InterPro" id="IPR025650">
    <property type="entry name" value="Alkyl-DHAP_Synthase"/>
</dbReference>
<evidence type="ECO:0000313" key="11">
    <source>
        <dbReference type="EMBL" id="OGN34270.1"/>
    </source>
</evidence>
<organism evidence="11 12">
    <name type="scientific">Candidatus Yanofskybacteria bacterium RIFCSPLOWO2_12_FULL_43_11b</name>
    <dbReference type="NCBI Taxonomy" id="1802710"/>
    <lineage>
        <taxon>Bacteria</taxon>
        <taxon>Candidatus Yanofskyibacteriota</taxon>
    </lineage>
</organism>
<dbReference type="InterPro" id="IPR016164">
    <property type="entry name" value="FAD-linked_Oxase-like_C"/>
</dbReference>
<sequence>MSKIYDIAIVGGGINGAATACYAAARGLSVILLEKNLCGRQTTAGSSRLIHGGLRYLSYNIDTALASCRDSGLIIRMVPHLLKRQVFIMPIFEEERWITEFAETYLELYDRFQPLKGGMPHVRLSRHDVRALIPGISMNVVEGLTFDEWLIDPVALVSEHVKAAKSRGAEVLENAEVKTIRHCQSGQFALEVFLDGRKRTIETKTMVNAAGPWADRVAGLLGLKLALRPTRGVHLLFEGQLAPYGLTSKIGPNAHILISQLGKTTLVGPTDDAVLNPDPDILVVRPEERKSLLDAVEKVLPGITGQRRLIGATVALRALPDEPVVPKKISRDFQIISHENEGLPGAISVFSGKMSEYHLMASRIVNQLGGFLQMDSWQNELHAYRMPDLKKISLQPKEYKRIKVLVENFQPSTWRLKRQMKAWIYLVGAFFWHWPKKVFANRRGLAIFKKTYAVSPELAPASMVDTADLCEKLRTILGADKVSDENDLRQSLTKDKWPRLFLENSESLAIIVVQPETAEDVSKILVFANANKIPVIPYGAGSGVCGAVVPNQPAITMDMRRFDRICICEAALCIISGTGVNGKLLEKSLNCATPAFTLGHFPASLSISSVGGWLGTRSSGQESTKYGDIDDLVIEIEAVFPNGDIRRMPGKEAKKYIGSEGTLCVFTEAVFRICPLPEKRYFCAYSFNSFADGIKALEKIAEEGLKPNVLRLYDALDAILAFPKEKSRGTSRKMVAALRYAPLINRLAHKMEKLKTMKPLLILVTDSSNSTATEEFNSVHSVLLRCGAKSLGEKPARIWYEKRFALNDEKLKEIFNAGAFVNTLDFWATWKKMPETYDTIRKAVSPYALCFAHISHLSRSGACLYITYVGRADGKEKNIALYDAARDSALAACVAAGSQIEHHHAIGLEKLRFWKISNPERHEELRTLKKIHDPNNIMNPGKLIVD</sequence>
<feature type="active site" description="Proton donor/acceptor" evidence="7">
    <location>
        <position position="865"/>
    </location>
</feature>
<dbReference type="SUPFAM" id="SSF51905">
    <property type="entry name" value="FAD/NAD(P)-binding domain"/>
    <property type="match status" value="1"/>
</dbReference>
<dbReference type="SUPFAM" id="SSF55103">
    <property type="entry name" value="FAD-linked oxidases, C-terminal domain"/>
    <property type="match status" value="1"/>
</dbReference>
<evidence type="ECO:0000256" key="1">
    <source>
        <dbReference type="ARBA" id="ARBA00001974"/>
    </source>
</evidence>
<dbReference type="Gene3D" id="1.10.45.10">
    <property type="entry name" value="Vanillyl-alcohol Oxidase, Chain A, domain 4"/>
    <property type="match status" value="1"/>
</dbReference>
<dbReference type="GO" id="GO:0008609">
    <property type="term" value="F:alkylglycerone-phosphate synthase activity"/>
    <property type="evidence" value="ECO:0007669"/>
    <property type="project" value="InterPro"/>
</dbReference>
<comment type="cofactor">
    <cofactor evidence="1 8">
        <name>FAD</name>
        <dbReference type="ChEBI" id="CHEBI:57692"/>
    </cofactor>
</comment>
<dbReference type="Gene3D" id="3.30.465.10">
    <property type="match status" value="1"/>
</dbReference>
<dbReference type="InterPro" id="IPR016169">
    <property type="entry name" value="FAD-bd_PCMH_sub2"/>
</dbReference>
<dbReference type="Pfam" id="PF01565">
    <property type="entry name" value="FAD_binding_4"/>
    <property type="match status" value="1"/>
</dbReference>
<protein>
    <recommendedName>
        <fullName evidence="10">FAD-binding PCMH-type domain-containing protein</fullName>
    </recommendedName>
</protein>
<evidence type="ECO:0000256" key="7">
    <source>
        <dbReference type="PIRSR" id="PIRSR625650-1"/>
    </source>
</evidence>
<dbReference type="InterPro" id="IPR004113">
    <property type="entry name" value="FAD-bd_oxidored_4_C"/>
</dbReference>
<feature type="domain" description="FAD-binding PCMH-type" evidence="10">
    <location>
        <begin position="505"/>
        <end position="676"/>
    </location>
</feature>
<dbReference type="Gene3D" id="3.50.50.60">
    <property type="entry name" value="FAD/NAD(P)-binding domain"/>
    <property type="match status" value="1"/>
</dbReference>
<proteinExistence type="inferred from homology"/>
<dbReference type="Gene3D" id="3.30.9.10">
    <property type="entry name" value="D-Amino Acid Oxidase, subunit A, domain 2"/>
    <property type="match status" value="1"/>
</dbReference>
<dbReference type="Gene3D" id="3.30.300.330">
    <property type="match status" value="1"/>
</dbReference>
<dbReference type="InterPro" id="IPR036318">
    <property type="entry name" value="FAD-bd_PCMH-like_sf"/>
</dbReference>
<dbReference type="InterPro" id="IPR036188">
    <property type="entry name" value="FAD/NAD-bd_sf"/>
</dbReference>
<dbReference type="AlphaFoldDB" id="A0A1F8HAR1"/>
<evidence type="ECO:0000259" key="10">
    <source>
        <dbReference type="PROSITE" id="PS51387"/>
    </source>
</evidence>
<dbReference type="GO" id="GO:0006072">
    <property type="term" value="P:glycerol-3-phosphate metabolic process"/>
    <property type="evidence" value="ECO:0007669"/>
    <property type="project" value="InterPro"/>
</dbReference>
<dbReference type="PRINTS" id="PR01001">
    <property type="entry name" value="FADG3PDH"/>
</dbReference>
<evidence type="ECO:0000256" key="2">
    <source>
        <dbReference type="ARBA" id="ARBA00007330"/>
    </source>
</evidence>
<dbReference type="PANTHER" id="PTHR46568:SF1">
    <property type="entry name" value="ALKYLDIHYDROXYACETONEPHOSPHATE SYNTHASE, PEROXISOMAL"/>
    <property type="match status" value="1"/>
</dbReference>
<dbReference type="Pfam" id="PF01266">
    <property type="entry name" value="DAO"/>
    <property type="match status" value="1"/>
</dbReference>
<accession>A0A1F8HAR1</accession>
<dbReference type="EMBL" id="MGKY01000003">
    <property type="protein sequence ID" value="OGN34270.1"/>
    <property type="molecule type" value="Genomic_DNA"/>
</dbReference>
<evidence type="ECO:0000256" key="8">
    <source>
        <dbReference type="PIRSR" id="PIRSR625650-3"/>
    </source>
</evidence>
<dbReference type="GO" id="GO:0004368">
    <property type="term" value="F:glycerol-3-phosphate dehydrogenase (quinone) activity"/>
    <property type="evidence" value="ECO:0007669"/>
    <property type="project" value="InterPro"/>
</dbReference>
<keyword evidence="5 8" id="KW-0274">FAD</keyword>
<keyword evidence="6" id="KW-0560">Oxidoreductase</keyword>
<feature type="site" description="Important for enzyme activity" evidence="9">
    <location>
        <position position="711"/>
    </location>
</feature>
<evidence type="ECO:0000313" key="12">
    <source>
        <dbReference type="Proteomes" id="UP000177745"/>
    </source>
</evidence>
<dbReference type="InterPro" id="IPR000447">
    <property type="entry name" value="G3P_DH_FAD-dep"/>
</dbReference>
<name>A0A1F8HAR1_9BACT</name>
<keyword evidence="4" id="KW-0285">Flavoprotein</keyword>
<dbReference type="InterPro" id="IPR016166">
    <property type="entry name" value="FAD-bd_PCMH"/>
</dbReference>
<dbReference type="GO" id="GO:0071949">
    <property type="term" value="F:FAD binding"/>
    <property type="evidence" value="ECO:0007669"/>
    <property type="project" value="InterPro"/>
</dbReference>
<dbReference type="Gene3D" id="3.30.43.10">
    <property type="entry name" value="Uridine Diphospho-n-acetylenolpyruvylglucosamine Reductase, domain 2"/>
    <property type="match status" value="1"/>
</dbReference>
<dbReference type="InterPro" id="IPR006076">
    <property type="entry name" value="FAD-dep_OxRdtase"/>
</dbReference>
<evidence type="ECO:0000256" key="4">
    <source>
        <dbReference type="ARBA" id="ARBA00022630"/>
    </source>
</evidence>
<dbReference type="InterPro" id="IPR016171">
    <property type="entry name" value="Vanillyl_alc_oxidase_C-sub2"/>
</dbReference>
<comment type="caution">
    <text evidence="11">The sequence shown here is derived from an EMBL/GenBank/DDBJ whole genome shotgun (WGS) entry which is preliminary data.</text>
</comment>
<dbReference type="Pfam" id="PF02913">
    <property type="entry name" value="FAD-oxidase_C"/>
    <property type="match status" value="1"/>
</dbReference>
<dbReference type="InterPro" id="IPR006094">
    <property type="entry name" value="Oxid_FAD_bind_N"/>
</dbReference>
<dbReference type="GO" id="GO:0008610">
    <property type="term" value="P:lipid biosynthetic process"/>
    <property type="evidence" value="ECO:0007669"/>
    <property type="project" value="InterPro"/>
</dbReference>
<gene>
    <name evidence="11" type="ORF">A3G51_00175</name>
</gene>
<comment type="similarity">
    <text evidence="3">Belongs to the FAD-binding oxidoreductase/transferase type 4 family.</text>
</comment>
<evidence type="ECO:0000256" key="5">
    <source>
        <dbReference type="ARBA" id="ARBA00022827"/>
    </source>
</evidence>
<evidence type="ECO:0000256" key="6">
    <source>
        <dbReference type="ARBA" id="ARBA00023002"/>
    </source>
</evidence>
<dbReference type="Proteomes" id="UP000177745">
    <property type="component" value="Unassembled WGS sequence"/>
</dbReference>
<dbReference type="Gene3D" id="3.30.70.3450">
    <property type="match status" value="1"/>
</dbReference>
<dbReference type="PROSITE" id="PS51257">
    <property type="entry name" value="PROKAR_LIPOPROTEIN"/>
    <property type="match status" value="1"/>
</dbReference>
<feature type="binding site" evidence="8">
    <location>
        <begin position="616"/>
        <end position="619"/>
    </location>
    <ligand>
        <name>FAD</name>
        <dbReference type="ChEBI" id="CHEBI:57692"/>
    </ligand>
</feature>